<dbReference type="AlphaFoldDB" id="A0AAD0L7A7"/>
<proteinExistence type="predicted"/>
<evidence type="ECO:0000313" key="1">
    <source>
        <dbReference type="EMBL" id="AXA25004.1"/>
    </source>
</evidence>
<protein>
    <submittedName>
        <fullName evidence="1">Uncharacterized protein</fullName>
    </submittedName>
</protein>
<reference evidence="1 2" key="1">
    <citation type="submission" date="2018-06" db="EMBL/GenBank/DDBJ databases">
        <title>The genome of Pseudomonas putida NX-1, a lignin degrader.</title>
        <authorList>
            <person name="Xu Z."/>
        </authorList>
    </citation>
    <scope>NUCLEOTIDE SEQUENCE [LARGE SCALE GENOMIC DNA]</scope>
    <source>
        <strain evidence="1 2">NX-1</strain>
    </source>
</reference>
<dbReference type="EMBL" id="CP030750">
    <property type="protein sequence ID" value="AXA25004.1"/>
    <property type="molecule type" value="Genomic_DNA"/>
</dbReference>
<gene>
    <name evidence="1" type="ORF">C1S65_13065</name>
</gene>
<organism evidence="1 2">
    <name type="scientific">Pseudomonas putida</name>
    <name type="common">Arthrobacter siderocapsulatus</name>
    <dbReference type="NCBI Taxonomy" id="303"/>
    <lineage>
        <taxon>Bacteria</taxon>
        <taxon>Pseudomonadati</taxon>
        <taxon>Pseudomonadota</taxon>
        <taxon>Gammaproteobacteria</taxon>
        <taxon>Pseudomonadales</taxon>
        <taxon>Pseudomonadaceae</taxon>
        <taxon>Pseudomonas</taxon>
    </lineage>
</organism>
<evidence type="ECO:0000313" key="2">
    <source>
        <dbReference type="Proteomes" id="UP000251617"/>
    </source>
</evidence>
<dbReference type="InterPro" id="IPR029061">
    <property type="entry name" value="THDP-binding"/>
</dbReference>
<name>A0AAD0L7A7_PSEPU</name>
<dbReference type="SUPFAM" id="SSF52518">
    <property type="entry name" value="Thiamin diphosphate-binding fold (THDP-binding)"/>
    <property type="match status" value="1"/>
</dbReference>
<dbReference type="Gene3D" id="3.40.50.970">
    <property type="match status" value="1"/>
</dbReference>
<accession>A0AAD0L7A7</accession>
<dbReference type="Proteomes" id="UP000251617">
    <property type="component" value="Chromosome"/>
</dbReference>
<sequence>MATSGPGALHLLTGLYDARMDQQPVLPGKK</sequence>